<gene>
    <name evidence="2" type="ORF">JNB61_09495</name>
</gene>
<name>A0ABS7HXA3_9MICO</name>
<protein>
    <submittedName>
        <fullName evidence="2">Uncharacterized protein</fullName>
    </submittedName>
</protein>
<dbReference type="RefSeq" id="WP_220339441.1">
    <property type="nucleotide sequence ID" value="NZ_JAEUAX010000004.1"/>
</dbReference>
<sequence>MSFFPTDLEISEPEHEDFAPPPWWQTPEDEIPSIAATSRLLAVTHHVAVALIGADVYRNGVEFRIERRLRRNGMPAREWNESIAVFTEHSPFGGRGVDLGRLRYGLVLGDGERVLDDAPYAGGADPMSPPEGHALRRMGSESSGGRGSFTGRDRLWLWPAPPAGPIDFVMQWPALEIDETRVLIDGDELIAQIPHVKQFWE</sequence>
<proteinExistence type="predicted"/>
<evidence type="ECO:0000313" key="3">
    <source>
        <dbReference type="Proteomes" id="UP000777440"/>
    </source>
</evidence>
<comment type="caution">
    <text evidence="2">The sequence shown here is derived from an EMBL/GenBank/DDBJ whole genome shotgun (WGS) entry which is preliminary data.</text>
</comment>
<keyword evidence="3" id="KW-1185">Reference proteome</keyword>
<feature type="region of interest" description="Disordered" evidence="1">
    <location>
        <begin position="122"/>
        <end position="147"/>
    </location>
</feature>
<dbReference type="Proteomes" id="UP000777440">
    <property type="component" value="Unassembled WGS sequence"/>
</dbReference>
<organism evidence="2 3">
    <name type="scientific">Microbacterium ureisolvens</name>
    <dbReference type="NCBI Taxonomy" id="2781186"/>
    <lineage>
        <taxon>Bacteria</taxon>
        <taxon>Bacillati</taxon>
        <taxon>Actinomycetota</taxon>
        <taxon>Actinomycetes</taxon>
        <taxon>Micrococcales</taxon>
        <taxon>Microbacteriaceae</taxon>
        <taxon>Microbacterium</taxon>
    </lineage>
</organism>
<reference evidence="2 3" key="1">
    <citation type="journal article" date="2021" name="MBio">
        <title>Poor Competitiveness of Bradyrhizobium in Pigeon Pea Root Colonization in Indian Soils.</title>
        <authorList>
            <person name="Chalasani D."/>
            <person name="Basu A."/>
            <person name="Pullabhotla S.V.S.R.N."/>
            <person name="Jorrin B."/>
            <person name="Neal A.L."/>
            <person name="Poole P.S."/>
            <person name="Podile A.R."/>
            <person name="Tkacz A."/>
        </authorList>
    </citation>
    <scope>NUCLEOTIDE SEQUENCE [LARGE SCALE GENOMIC DNA]</scope>
    <source>
        <strain evidence="2 3">HU12</strain>
    </source>
</reference>
<evidence type="ECO:0000256" key="1">
    <source>
        <dbReference type="SAM" id="MobiDB-lite"/>
    </source>
</evidence>
<dbReference type="EMBL" id="JAEUAX010000004">
    <property type="protein sequence ID" value="MBW9110004.1"/>
    <property type="molecule type" value="Genomic_DNA"/>
</dbReference>
<evidence type="ECO:0000313" key="2">
    <source>
        <dbReference type="EMBL" id="MBW9110004.1"/>
    </source>
</evidence>
<accession>A0ABS7HXA3</accession>